<protein>
    <recommendedName>
        <fullName evidence="4">Rrf2 family transcriptional regulator</fullName>
    </recommendedName>
</protein>
<reference evidence="3" key="1">
    <citation type="journal article" date="2019" name="Int. J. Syst. Evol. Microbiol.">
        <title>The Global Catalogue of Microorganisms (GCM) 10K type strain sequencing project: providing services to taxonomists for standard genome sequencing and annotation.</title>
        <authorList>
            <consortium name="The Broad Institute Genomics Platform"/>
            <consortium name="The Broad Institute Genome Sequencing Center for Infectious Disease"/>
            <person name="Wu L."/>
            <person name="Ma J."/>
        </authorList>
    </citation>
    <scope>NUCLEOTIDE SEQUENCE [LARGE SCALE GENOMIC DNA]</scope>
    <source>
        <strain evidence="3">JCM 18304</strain>
    </source>
</reference>
<organism evidence="2 3">
    <name type="scientific">Rugosimonospora acidiphila</name>
    <dbReference type="NCBI Taxonomy" id="556531"/>
    <lineage>
        <taxon>Bacteria</taxon>
        <taxon>Bacillati</taxon>
        <taxon>Actinomycetota</taxon>
        <taxon>Actinomycetes</taxon>
        <taxon>Micromonosporales</taxon>
        <taxon>Micromonosporaceae</taxon>
        <taxon>Rugosimonospora</taxon>
    </lineage>
</organism>
<dbReference type="PANTHER" id="PTHR33221">
    <property type="entry name" value="WINGED HELIX-TURN-HELIX TRANSCRIPTIONAL REGULATOR, RRF2 FAMILY"/>
    <property type="match status" value="1"/>
</dbReference>
<dbReference type="PROSITE" id="PS51197">
    <property type="entry name" value="HTH_RRF2_2"/>
    <property type="match status" value="1"/>
</dbReference>
<dbReference type="Proteomes" id="UP001501570">
    <property type="component" value="Unassembled WGS sequence"/>
</dbReference>
<feature type="region of interest" description="Disordered" evidence="1">
    <location>
        <begin position="156"/>
        <end position="198"/>
    </location>
</feature>
<dbReference type="Pfam" id="PF02082">
    <property type="entry name" value="Rrf2"/>
    <property type="match status" value="1"/>
</dbReference>
<feature type="compositionally biased region" description="Basic and acidic residues" evidence="1">
    <location>
        <begin position="189"/>
        <end position="198"/>
    </location>
</feature>
<dbReference type="NCBIfam" id="TIGR00738">
    <property type="entry name" value="rrf2_super"/>
    <property type="match status" value="1"/>
</dbReference>
<dbReference type="Gene3D" id="1.10.10.10">
    <property type="entry name" value="Winged helix-like DNA-binding domain superfamily/Winged helix DNA-binding domain"/>
    <property type="match status" value="1"/>
</dbReference>
<dbReference type="EMBL" id="BAABJQ010000037">
    <property type="protein sequence ID" value="GAA5199416.1"/>
    <property type="molecule type" value="Genomic_DNA"/>
</dbReference>
<evidence type="ECO:0000256" key="1">
    <source>
        <dbReference type="SAM" id="MobiDB-lite"/>
    </source>
</evidence>
<evidence type="ECO:0000313" key="2">
    <source>
        <dbReference type="EMBL" id="GAA5199416.1"/>
    </source>
</evidence>
<keyword evidence="3" id="KW-1185">Reference proteome</keyword>
<dbReference type="PANTHER" id="PTHR33221:SF13">
    <property type="entry name" value="TRANSCRIPTIONAL REGULATOR-RELATED"/>
    <property type="match status" value="1"/>
</dbReference>
<dbReference type="PROSITE" id="PS01332">
    <property type="entry name" value="HTH_RRF2_1"/>
    <property type="match status" value="1"/>
</dbReference>
<dbReference type="InterPro" id="IPR036390">
    <property type="entry name" value="WH_DNA-bd_sf"/>
</dbReference>
<proteinExistence type="predicted"/>
<evidence type="ECO:0000313" key="3">
    <source>
        <dbReference type="Proteomes" id="UP001501570"/>
    </source>
</evidence>
<dbReference type="SUPFAM" id="SSF46785">
    <property type="entry name" value="Winged helix' DNA-binding domain"/>
    <property type="match status" value="1"/>
</dbReference>
<comment type="caution">
    <text evidence="2">The sequence shown here is derived from an EMBL/GenBank/DDBJ whole genome shotgun (WGS) entry which is preliminary data.</text>
</comment>
<sequence>MGHMELPQTVEWALHCCWLLALLPEDAALPTRRLAEYHGIPEAYLAKLLKTLTRDGLLAASPGPRGGYRLARPAEQITVLDVVRAVEGQHQMFRCAEIRQRGPVPLPSAQCRRPCGIASVMHQAERAWRDALAARTVAELVTEAGTGSHARAARWLGEVTGRRPGTARPSAGRGSPRTDAKTAPPKVSGSDRDRVRAR</sequence>
<dbReference type="InterPro" id="IPR030489">
    <property type="entry name" value="TR_Rrf2-type_CS"/>
</dbReference>
<evidence type="ECO:0008006" key="4">
    <source>
        <dbReference type="Google" id="ProtNLM"/>
    </source>
</evidence>
<gene>
    <name evidence="2" type="ORF">GCM10023322_75010</name>
</gene>
<accession>A0ABP9SQR0</accession>
<dbReference type="InterPro" id="IPR000944">
    <property type="entry name" value="Tscrpt_reg_Rrf2"/>
</dbReference>
<dbReference type="InterPro" id="IPR036388">
    <property type="entry name" value="WH-like_DNA-bd_sf"/>
</dbReference>
<name>A0ABP9SQR0_9ACTN</name>